<dbReference type="EMBL" id="CP025791">
    <property type="protein sequence ID" value="AUP80810.1"/>
    <property type="molecule type" value="Genomic_DNA"/>
</dbReference>
<keyword evidence="4" id="KW-0547">Nucleotide-binding</keyword>
<evidence type="ECO:0000313" key="8">
    <source>
        <dbReference type="Proteomes" id="UP000235826"/>
    </source>
</evidence>
<evidence type="ECO:0000256" key="4">
    <source>
        <dbReference type="ARBA" id="ARBA00022741"/>
    </source>
</evidence>
<organism evidence="7 8">
    <name type="scientific">Flavivirga eckloniae</name>
    <dbReference type="NCBI Taxonomy" id="1803846"/>
    <lineage>
        <taxon>Bacteria</taxon>
        <taxon>Pseudomonadati</taxon>
        <taxon>Bacteroidota</taxon>
        <taxon>Flavobacteriia</taxon>
        <taxon>Flavobacteriales</taxon>
        <taxon>Flavobacteriaceae</taxon>
        <taxon>Flavivirga</taxon>
    </lineage>
</organism>
<evidence type="ECO:0000256" key="2">
    <source>
        <dbReference type="ARBA" id="ARBA00022448"/>
    </source>
</evidence>
<dbReference type="GO" id="GO:0016887">
    <property type="term" value="F:ATP hydrolysis activity"/>
    <property type="evidence" value="ECO:0007669"/>
    <property type="project" value="InterPro"/>
</dbReference>
<evidence type="ECO:0000256" key="3">
    <source>
        <dbReference type="ARBA" id="ARBA00022458"/>
    </source>
</evidence>
<reference evidence="7 8" key="1">
    <citation type="submission" date="2018-01" db="EMBL/GenBank/DDBJ databases">
        <title>Complete genome sequence of Flavivirga eckloniae ECD14 isolated from seaweed Ecklonia cava.</title>
        <authorList>
            <person name="Lee J.H."/>
            <person name="Baik K.S."/>
            <person name="Seong C.N."/>
        </authorList>
    </citation>
    <scope>NUCLEOTIDE SEQUENCE [LARGE SCALE GENOMIC DNA]</scope>
    <source>
        <strain evidence="7 8">ECD14</strain>
    </source>
</reference>
<sequence length="387" mass="44959">MTKAQARIKEVFSFFENKDIYLGYRKLMDCAIDTQNLDIYNEVISLTDWKETYPEKEDELIEKSLQILDKISKIPIEEYNTQTPVVSGTNLVKSYGHDRFTLGPISINIHKGDVYGLVGENGNGKTTLLRVLAKELKYNKGSLDFNFDKIYHSDYDLRSNLVYIPQRTQKWYGSLKDNLKFVLSNYGISPQENETRVLMMIARFGLWNYKHLKWNELSSGYKMRFELARTLLRQPELLLLDEPLANLDVLAQQVILEDLKSICNSINNPIALILSSQQLYEVEKVSDKVIYLKNGAYKENESEDNDTITDVKNYLIVEIDCKCERDKLKQIFTDLHLEKLIFNGGIYVAYFPINTTFPLVLETLGKHKIDVTYTRNITKSTRRFFVS</sequence>
<dbReference type="PROSITE" id="PS50893">
    <property type="entry name" value="ABC_TRANSPORTER_2"/>
    <property type="match status" value="1"/>
</dbReference>
<comment type="similarity">
    <text evidence="1">Belongs to the ABC transporter superfamily.</text>
</comment>
<keyword evidence="2" id="KW-0813">Transport</keyword>
<gene>
    <name evidence="7" type="ORF">C1H87_19675</name>
</gene>
<dbReference type="RefSeq" id="WP_102757456.1">
    <property type="nucleotide sequence ID" value="NZ_CP025791.1"/>
</dbReference>
<dbReference type="KEGG" id="fek:C1H87_19675"/>
<keyword evidence="5 7" id="KW-0067">ATP-binding</keyword>
<dbReference type="InterPro" id="IPR027417">
    <property type="entry name" value="P-loop_NTPase"/>
</dbReference>
<dbReference type="PANTHER" id="PTHR42711:SF5">
    <property type="entry name" value="ABC TRANSPORTER ATP-BINDING PROTEIN NATA"/>
    <property type="match status" value="1"/>
</dbReference>
<dbReference type="InterPro" id="IPR003593">
    <property type="entry name" value="AAA+_ATPase"/>
</dbReference>
<dbReference type="PANTHER" id="PTHR42711">
    <property type="entry name" value="ABC TRANSPORTER ATP-BINDING PROTEIN"/>
    <property type="match status" value="1"/>
</dbReference>
<dbReference type="Gene3D" id="3.40.50.300">
    <property type="entry name" value="P-loop containing nucleotide triphosphate hydrolases"/>
    <property type="match status" value="1"/>
</dbReference>
<dbReference type="AlphaFoldDB" id="A0A2K9PUR6"/>
<evidence type="ECO:0000256" key="5">
    <source>
        <dbReference type="ARBA" id="ARBA00022840"/>
    </source>
</evidence>
<dbReference type="SUPFAM" id="SSF52540">
    <property type="entry name" value="P-loop containing nucleoside triphosphate hydrolases"/>
    <property type="match status" value="1"/>
</dbReference>
<keyword evidence="8" id="KW-1185">Reference proteome</keyword>
<dbReference type="Proteomes" id="UP000235826">
    <property type="component" value="Chromosome"/>
</dbReference>
<feature type="domain" description="ABC transporter" evidence="6">
    <location>
        <begin position="86"/>
        <end position="319"/>
    </location>
</feature>
<dbReference type="OrthoDB" id="963173at2"/>
<proteinExistence type="inferred from homology"/>
<dbReference type="InterPro" id="IPR003439">
    <property type="entry name" value="ABC_transporter-like_ATP-bd"/>
</dbReference>
<evidence type="ECO:0000313" key="7">
    <source>
        <dbReference type="EMBL" id="AUP80810.1"/>
    </source>
</evidence>
<name>A0A2K9PUR6_9FLAO</name>
<dbReference type="InterPro" id="IPR050763">
    <property type="entry name" value="ABC_transporter_ATP-binding"/>
</dbReference>
<accession>A0A2K9PUR6</accession>
<dbReference type="SMART" id="SM00382">
    <property type="entry name" value="AAA"/>
    <property type="match status" value="1"/>
</dbReference>
<evidence type="ECO:0000259" key="6">
    <source>
        <dbReference type="PROSITE" id="PS50893"/>
    </source>
</evidence>
<protein>
    <submittedName>
        <fullName evidence="7">ABC transporter ATP-binding protein</fullName>
    </submittedName>
</protein>
<dbReference type="GO" id="GO:0005524">
    <property type="term" value="F:ATP binding"/>
    <property type="evidence" value="ECO:0007669"/>
    <property type="project" value="UniProtKB-KW"/>
</dbReference>
<dbReference type="Pfam" id="PF00005">
    <property type="entry name" value="ABC_tran"/>
    <property type="match status" value="1"/>
</dbReference>
<keyword evidence="3" id="KW-0536">Nodulation</keyword>
<evidence type="ECO:0000256" key="1">
    <source>
        <dbReference type="ARBA" id="ARBA00005417"/>
    </source>
</evidence>